<evidence type="ECO:0000313" key="13">
    <source>
        <dbReference type="EMBL" id="CAD7242013.1"/>
    </source>
</evidence>
<dbReference type="GO" id="GO:0030332">
    <property type="term" value="F:cyclin binding"/>
    <property type="evidence" value="ECO:0007669"/>
    <property type="project" value="TreeGrafter"/>
</dbReference>
<evidence type="ECO:0000313" key="14">
    <source>
        <dbReference type="Proteomes" id="UP000677054"/>
    </source>
</evidence>
<dbReference type="GO" id="GO:0010389">
    <property type="term" value="P:regulation of G2/M transition of mitotic cell cycle"/>
    <property type="evidence" value="ECO:0007669"/>
    <property type="project" value="TreeGrafter"/>
</dbReference>
<organism evidence="13">
    <name type="scientific">Darwinula stevensoni</name>
    <dbReference type="NCBI Taxonomy" id="69355"/>
    <lineage>
        <taxon>Eukaryota</taxon>
        <taxon>Metazoa</taxon>
        <taxon>Ecdysozoa</taxon>
        <taxon>Arthropoda</taxon>
        <taxon>Crustacea</taxon>
        <taxon>Oligostraca</taxon>
        <taxon>Ostracoda</taxon>
        <taxon>Podocopa</taxon>
        <taxon>Podocopida</taxon>
        <taxon>Darwinulocopina</taxon>
        <taxon>Darwinuloidea</taxon>
        <taxon>Darwinulidae</taxon>
        <taxon>Darwinula</taxon>
    </lineage>
</organism>
<dbReference type="GO" id="GO:0051446">
    <property type="term" value="P:positive regulation of meiotic cell cycle"/>
    <property type="evidence" value="ECO:0007669"/>
    <property type="project" value="UniProtKB-ARBA"/>
</dbReference>
<evidence type="ECO:0000256" key="2">
    <source>
        <dbReference type="ARBA" id="ARBA00012425"/>
    </source>
</evidence>
<dbReference type="Pfam" id="PF00069">
    <property type="entry name" value="Pkinase"/>
    <property type="match status" value="1"/>
</dbReference>
<dbReference type="PANTHER" id="PTHR24056:SF254">
    <property type="entry name" value="CYCLIN-DEPENDENT KINASE 2"/>
    <property type="match status" value="1"/>
</dbReference>
<dbReference type="GO" id="GO:0090068">
    <property type="term" value="P:positive regulation of cell cycle process"/>
    <property type="evidence" value="ECO:0007669"/>
    <property type="project" value="UniProtKB-ARBA"/>
</dbReference>
<evidence type="ECO:0000256" key="4">
    <source>
        <dbReference type="ARBA" id="ARBA00022679"/>
    </source>
</evidence>
<dbReference type="GO" id="GO:0005524">
    <property type="term" value="F:ATP binding"/>
    <property type="evidence" value="ECO:0007669"/>
    <property type="project" value="UniProtKB-UniRule"/>
</dbReference>
<dbReference type="GO" id="GO:0004693">
    <property type="term" value="F:cyclin-dependent protein serine/threonine kinase activity"/>
    <property type="evidence" value="ECO:0007669"/>
    <property type="project" value="UniProtKB-EC"/>
</dbReference>
<dbReference type="InterPro" id="IPR017441">
    <property type="entry name" value="Protein_kinase_ATP_BS"/>
</dbReference>
<keyword evidence="5 10" id="KW-0547">Nucleotide-binding</keyword>
<evidence type="ECO:0000256" key="9">
    <source>
        <dbReference type="ARBA" id="ARBA00048367"/>
    </source>
</evidence>
<dbReference type="OrthoDB" id="1732493at2759"/>
<keyword evidence="14" id="KW-1185">Reference proteome</keyword>
<evidence type="ECO:0000256" key="10">
    <source>
        <dbReference type="PROSITE-ProRule" id="PRU10141"/>
    </source>
</evidence>
<dbReference type="PANTHER" id="PTHR24056">
    <property type="entry name" value="CELL DIVISION PROTEIN KINASE"/>
    <property type="match status" value="1"/>
</dbReference>
<dbReference type="GO" id="GO:0000307">
    <property type="term" value="C:cyclin-dependent protein kinase holoenzyme complex"/>
    <property type="evidence" value="ECO:0007669"/>
    <property type="project" value="TreeGrafter"/>
</dbReference>
<gene>
    <name evidence="13" type="ORF">DSTB1V02_LOCUS1988</name>
</gene>
<evidence type="ECO:0000256" key="7">
    <source>
        <dbReference type="ARBA" id="ARBA00022840"/>
    </source>
</evidence>
<protein>
    <recommendedName>
        <fullName evidence="2">cyclin-dependent kinase</fullName>
        <ecNumber evidence="2">2.7.11.22</ecNumber>
    </recommendedName>
</protein>
<dbReference type="AlphaFoldDB" id="A0A7R8X114"/>
<comment type="similarity">
    <text evidence="1">Belongs to the protein kinase superfamily. CMGC Ser/Thr protein kinase family. CDC2/CDKX subfamily.</text>
</comment>
<dbReference type="GO" id="GO:0000082">
    <property type="term" value="P:G1/S transition of mitotic cell cycle"/>
    <property type="evidence" value="ECO:0007669"/>
    <property type="project" value="TreeGrafter"/>
</dbReference>
<feature type="domain" description="Protein kinase" evidence="12">
    <location>
        <begin position="4"/>
        <end position="287"/>
    </location>
</feature>
<evidence type="ECO:0000256" key="3">
    <source>
        <dbReference type="ARBA" id="ARBA00022527"/>
    </source>
</evidence>
<dbReference type="PROSITE" id="PS50011">
    <property type="entry name" value="PROTEIN_KINASE_DOM"/>
    <property type="match status" value="1"/>
</dbReference>
<dbReference type="SMART" id="SM00220">
    <property type="entry name" value="S_TKc"/>
    <property type="match status" value="1"/>
</dbReference>
<sequence>MDQFERVEKIGEGTYGVVYKAKDLKSPDGRLVALKRIRLDMDSEGFPSTALREISLLRELDHPNIVYLEDVIFSDNKVYMVFEYVDNDLKRVFDSASDGLSIPTVKSYLKQLLQAIAYCHSHRIFHRDIKPQNILISKEGTLKLADFGLARCFGVPLRQFTHEVVTLWYRAPEVLLGTHIYSTAIDIWSIGCIFAEMLLKKALFPGDSEIDQLFRIFRTLGTPDEEVWPGVTRLSDFKATFPKWAPQDLSSIISSLDNDGLDLLKKMLLYHPSSRIRAKDALRHQWLVNPSHLDLSPRPLKRMKIS</sequence>
<proteinExistence type="inferred from homology"/>
<dbReference type="InterPro" id="IPR000719">
    <property type="entry name" value="Prot_kinase_dom"/>
</dbReference>
<dbReference type="GO" id="GO:0005737">
    <property type="term" value="C:cytoplasm"/>
    <property type="evidence" value="ECO:0007669"/>
    <property type="project" value="TreeGrafter"/>
</dbReference>
<dbReference type="EMBL" id="LR899722">
    <property type="protein sequence ID" value="CAD7242013.1"/>
    <property type="molecule type" value="Genomic_DNA"/>
</dbReference>
<dbReference type="FunFam" id="3.30.200.20:FF:000375">
    <property type="entry name" value="Cell division related protein kinase 2"/>
    <property type="match status" value="1"/>
</dbReference>
<keyword evidence="4" id="KW-0808">Transferase</keyword>
<dbReference type="SUPFAM" id="SSF56112">
    <property type="entry name" value="Protein kinase-like (PK-like)"/>
    <property type="match status" value="1"/>
</dbReference>
<dbReference type="GO" id="GO:0007165">
    <property type="term" value="P:signal transduction"/>
    <property type="evidence" value="ECO:0007669"/>
    <property type="project" value="TreeGrafter"/>
</dbReference>
<evidence type="ECO:0000256" key="8">
    <source>
        <dbReference type="ARBA" id="ARBA00047811"/>
    </source>
</evidence>
<dbReference type="FunFam" id="1.10.510.10:FF:000706">
    <property type="entry name" value="Cyclin-dependent kinase 1"/>
    <property type="match status" value="1"/>
</dbReference>
<dbReference type="Proteomes" id="UP000677054">
    <property type="component" value="Unassembled WGS sequence"/>
</dbReference>
<keyword evidence="6" id="KW-0418">Kinase</keyword>
<comment type="catalytic activity">
    <reaction evidence="9">
        <text>L-seryl-[protein] + ATP = O-phospho-L-seryl-[protein] + ADP + H(+)</text>
        <dbReference type="Rhea" id="RHEA:17989"/>
        <dbReference type="Rhea" id="RHEA-COMP:9863"/>
        <dbReference type="Rhea" id="RHEA-COMP:11604"/>
        <dbReference type="ChEBI" id="CHEBI:15378"/>
        <dbReference type="ChEBI" id="CHEBI:29999"/>
        <dbReference type="ChEBI" id="CHEBI:30616"/>
        <dbReference type="ChEBI" id="CHEBI:83421"/>
        <dbReference type="ChEBI" id="CHEBI:456216"/>
        <dbReference type="EC" id="2.7.11.22"/>
    </reaction>
</comment>
<evidence type="ECO:0000256" key="6">
    <source>
        <dbReference type="ARBA" id="ARBA00022777"/>
    </source>
</evidence>
<dbReference type="GO" id="GO:0010468">
    <property type="term" value="P:regulation of gene expression"/>
    <property type="evidence" value="ECO:0007669"/>
    <property type="project" value="TreeGrafter"/>
</dbReference>
<dbReference type="PROSITE" id="PS00107">
    <property type="entry name" value="PROTEIN_KINASE_ATP"/>
    <property type="match status" value="1"/>
</dbReference>
<dbReference type="EMBL" id="CAJPEV010000205">
    <property type="protein sequence ID" value="CAG0882337.1"/>
    <property type="molecule type" value="Genomic_DNA"/>
</dbReference>
<dbReference type="Gene3D" id="1.10.510.10">
    <property type="entry name" value="Transferase(Phosphotransferase) domain 1"/>
    <property type="match status" value="1"/>
</dbReference>
<comment type="catalytic activity">
    <reaction evidence="8">
        <text>L-threonyl-[protein] + ATP = O-phospho-L-threonyl-[protein] + ADP + H(+)</text>
        <dbReference type="Rhea" id="RHEA:46608"/>
        <dbReference type="Rhea" id="RHEA-COMP:11060"/>
        <dbReference type="Rhea" id="RHEA-COMP:11605"/>
        <dbReference type="ChEBI" id="CHEBI:15378"/>
        <dbReference type="ChEBI" id="CHEBI:30013"/>
        <dbReference type="ChEBI" id="CHEBI:30616"/>
        <dbReference type="ChEBI" id="CHEBI:61977"/>
        <dbReference type="ChEBI" id="CHEBI:456216"/>
        <dbReference type="EC" id="2.7.11.22"/>
    </reaction>
</comment>
<dbReference type="PROSITE" id="PS00108">
    <property type="entry name" value="PROTEIN_KINASE_ST"/>
    <property type="match status" value="1"/>
</dbReference>
<name>A0A7R8X114_9CRUS</name>
<evidence type="ECO:0000256" key="1">
    <source>
        <dbReference type="ARBA" id="ARBA00006485"/>
    </source>
</evidence>
<dbReference type="InterPro" id="IPR011009">
    <property type="entry name" value="Kinase-like_dom_sf"/>
</dbReference>
<evidence type="ECO:0000256" key="11">
    <source>
        <dbReference type="RuleBase" id="RU000304"/>
    </source>
</evidence>
<dbReference type="InterPro" id="IPR008271">
    <property type="entry name" value="Ser/Thr_kinase_AS"/>
</dbReference>
<keyword evidence="3 11" id="KW-0723">Serine/threonine-protein kinase</keyword>
<dbReference type="InterPro" id="IPR050108">
    <property type="entry name" value="CDK"/>
</dbReference>
<dbReference type="EC" id="2.7.11.22" evidence="2"/>
<evidence type="ECO:0000259" key="12">
    <source>
        <dbReference type="PROSITE" id="PS50011"/>
    </source>
</evidence>
<keyword evidence="7 10" id="KW-0067">ATP-binding</keyword>
<dbReference type="GO" id="GO:0005634">
    <property type="term" value="C:nucleus"/>
    <property type="evidence" value="ECO:0007669"/>
    <property type="project" value="TreeGrafter"/>
</dbReference>
<feature type="binding site" evidence="10">
    <location>
        <position position="35"/>
    </location>
    <ligand>
        <name>ATP</name>
        <dbReference type="ChEBI" id="CHEBI:30616"/>
    </ligand>
</feature>
<accession>A0A7R8X114</accession>
<dbReference type="Gene3D" id="3.30.200.20">
    <property type="entry name" value="Phosphorylase Kinase, domain 1"/>
    <property type="match status" value="1"/>
</dbReference>
<reference evidence="13" key="1">
    <citation type="submission" date="2020-11" db="EMBL/GenBank/DDBJ databases">
        <authorList>
            <person name="Tran Van P."/>
        </authorList>
    </citation>
    <scope>NUCLEOTIDE SEQUENCE</scope>
</reference>
<evidence type="ECO:0000256" key="5">
    <source>
        <dbReference type="ARBA" id="ARBA00022741"/>
    </source>
</evidence>